<dbReference type="PROSITE" id="PS50897">
    <property type="entry name" value="CTLH"/>
    <property type="match status" value="1"/>
</dbReference>
<keyword evidence="5" id="KW-1185">Reference proteome</keyword>
<dbReference type="InterPro" id="IPR006595">
    <property type="entry name" value="CTLH_C"/>
</dbReference>
<evidence type="ECO:0000259" key="3">
    <source>
        <dbReference type="PROSITE" id="PS50897"/>
    </source>
</evidence>
<comment type="caution">
    <text evidence="4">The sequence shown here is derived from an EMBL/GenBank/DDBJ whole genome shotgun (WGS) entry which is preliminary data.</text>
</comment>
<name>A0AAV1IEK0_9CHLO</name>
<feature type="region of interest" description="Disordered" evidence="1">
    <location>
        <begin position="467"/>
        <end position="487"/>
    </location>
</feature>
<dbReference type="SMART" id="SM00449">
    <property type="entry name" value="SPRY"/>
    <property type="match status" value="1"/>
</dbReference>
<feature type="domain" description="B30.2/SPRY" evidence="2">
    <location>
        <begin position="9"/>
        <end position="197"/>
    </location>
</feature>
<dbReference type="InterPro" id="IPR006594">
    <property type="entry name" value="LisH"/>
</dbReference>
<dbReference type="Pfam" id="PF10607">
    <property type="entry name" value="CTLH"/>
    <property type="match status" value="1"/>
</dbReference>
<dbReference type="SMART" id="SM00757">
    <property type="entry name" value="CRA"/>
    <property type="match status" value="1"/>
</dbReference>
<organism evidence="4 5">
    <name type="scientific">Coccomyxa viridis</name>
    <dbReference type="NCBI Taxonomy" id="1274662"/>
    <lineage>
        <taxon>Eukaryota</taxon>
        <taxon>Viridiplantae</taxon>
        <taxon>Chlorophyta</taxon>
        <taxon>core chlorophytes</taxon>
        <taxon>Trebouxiophyceae</taxon>
        <taxon>Trebouxiophyceae incertae sedis</taxon>
        <taxon>Coccomyxaceae</taxon>
        <taxon>Coccomyxa</taxon>
    </lineage>
</organism>
<dbReference type="InterPro" id="IPR050618">
    <property type="entry name" value="Ubq-SigPath_Reg"/>
</dbReference>
<dbReference type="InterPro" id="IPR024964">
    <property type="entry name" value="CTLH/CRA"/>
</dbReference>
<sequence>MWRQNGAEPMERSSNGKDIEDEAAEAVSTQFNTSNFGNFLEVDKDKLTARYTGQGAHSNDVGALQGDHPVPRHRRVYYYEMHVNEAGERGLIGIGFADKGFKMSKQPGWEPNSYGYHGDDGKKFHANGGGEDYGPLFTTGDIVGAGIHIQRQEIFFTKNGKHLGTAFRNITNVPLFPTIGLHSTGECVSVNFGQHPFRFSVEAMIQEEAEQQDAAVQSIAIPAGVTHRLVRNYLLHYGYAKTLRAFDSAAGVSPDTDSPPVSSSNGGQSEEERIAASTLDLRQAVRQNFMAGRVDDVAKLLRQHLPRLLEAEGGDSQPDLDVYFHVNVMNFIELIRADRIEEAVAFAQSSLAPLRGLLSSRQSVSDAMLHEVVALLAYEDPTESSLSPYMHLSQREASADVVNASVLTASSAQTRPLKAQAQDTKSSLPQAALERLLQQLVAVQNEWLKANGGFGEPFKLQQHLLPPAPSKAAQQPNGSAPVPMDRC</sequence>
<dbReference type="Proteomes" id="UP001314263">
    <property type="component" value="Unassembled WGS sequence"/>
</dbReference>
<evidence type="ECO:0000313" key="5">
    <source>
        <dbReference type="Proteomes" id="UP001314263"/>
    </source>
</evidence>
<dbReference type="SUPFAM" id="SSF49899">
    <property type="entry name" value="Concanavalin A-like lectins/glucanases"/>
    <property type="match status" value="1"/>
</dbReference>
<dbReference type="PROSITE" id="PS50188">
    <property type="entry name" value="B302_SPRY"/>
    <property type="match status" value="1"/>
</dbReference>
<gene>
    <name evidence="4" type="ORF">CVIRNUC_009002</name>
</gene>
<feature type="compositionally biased region" description="Low complexity" evidence="1">
    <location>
        <begin position="252"/>
        <end position="264"/>
    </location>
</feature>
<evidence type="ECO:0000313" key="4">
    <source>
        <dbReference type="EMBL" id="CAK0785791.1"/>
    </source>
</evidence>
<protein>
    <submittedName>
        <fullName evidence="4">Uncharacterized protein</fullName>
    </submittedName>
</protein>
<dbReference type="PANTHER" id="PTHR12864">
    <property type="entry name" value="RAN BINDING PROTEIN 9-RELATED"/>
    <property type="match status" value="1"/>
</dbReference>
<evidence type="ECO:0000256" key="1">
    <source>
        <dbReference type="SAM" id="MobiDB-lite"/>
    </source>
</evidence>
<dbReference type="EMBL" id="CAUYUE010000013">
    <property type="protein sequence ID" value="CAK0785791.1"/>
    <property type="molecule type" value="Genomic_DNA"/>
</dbReference>
<feature type="region of interest" description="Disordered" evidence="1">
    <location>
        <begin position="250"/>
        <end position="273"/>
    </location>
</feature>
<dbReference type="Pfam" id="PF00622">
    <property type="entry name" value="SPRY"/>
    <property type="match status" value="1"/>
</dbReference>
<feature type="domain" description="CTLH" evidence="3">
    <location>
        <begin position="278"/>
        <end position="342"/>
    </location>
</feature>
<dbReference type="InterPro" id="IPR013320">
    <property type="entry name" value="ConA-like_dom_sf"/>
</dbReference>
<dbReference type="Gene3D" id="2.60.120.920">
    <property type="match status" value="1"/>
</dbReference>
<dbReference type="InterPro" id="IPR013144">
    <property type="entry name" value="CRA_dom"/>
</dbReference>
<reference evidence="4 5" key="1">
    <citation type="submission" date="2023-10" db="EMBL/GenBank/DDBJ databases">
        <authorList>
            <person name="Maclean D."/>
            <person name="Macfadyen A."/>
        </authorList>
    </citation>
    <scope>NUCLEOTIDE SEQUENCE [LARGE SCALE GENOMIC DNA]</scope>
</reference>
<evidence type="ECO:0000259" key="2">
    <source>
        <dbReference type="PROSITE" id="PS50188"/>
    </source>
</evidence>
<dbReference type="AlphaFoldDB" id="A0AAV1IEK0"/>
<dbReference type="InterPro" id="IPR003877">
    <property type="entry name" value="SPRY_dom"/>
</dbReference>
<dbReference type="InterPro" id="IPR043136">
    <property type="entry name" value="B30.2/SPRY_sf"/>
</dbReference>
<proteinExistence type="predicted"/>
<dbReference type="InterPro" id="IPR001870">
    <property type="entry name" value="B30.2/SPRY"/>
</dbReference>
<accession>A0AAV1IEK0</accession>
<dbReference type="PROSITE" id="PS50896">
    <property type="entry name" value="LISH"/>
    <property type="match status" value="1"/>
</dbReference>